<dbReference type="OrthoDB" id="4081967at2759"/>
<sequence>MFTLREQSFKPPDEITQRARQAVLDNIGKPRSKNESIIDRVRHRSALFAKRRPQLAPLSRTVSYDSNRSVFSTPSSLHTTATSIQSEPLRVPNSDFKDLVSEPDTLALGLGAVLDQVTACADVGNRVFNELSAVLRDTQKRAGASSPEKLIDWNLNLLRVLLFVREASLPHHWRGKQVFVQLETGELTDHGALVSEVTKIRRLQNPQYNKFLFHVASPSLQDKSPLRVTALGDTPQQILQTLVESDLFREFNIDTQFKHLVAKVSIENSLPLGPDFVAVALRNYFLNLLVASQTLFEFYYTHKVGVDVDNMSSRERRILWNSIRQRNFDKVRVFDDNLPTSRIA</sequence>
<reference evidence="1" key="2">
    <citation type="submission" date="2021-01" db="EMBL/GenBank/DDBJ databases">
        <authorList>
            <person name="Schikora-Tamarit M.A."/>
        </authorList>
    </citation>
    <scope>NUCLEOTIDE SEQUENCE</scope>
    <source>
        <strain evidence="1">CBS6075</strain>
    </source>
</reference>
<evidence type="ECO:0000313" key="1">
    <source>
        <dbReference type="EMBL" id="KAH3666953.1"/>
    </source>
</evidence>
<organism evidence="1 2">
    <name type="scientific">Ogataea philodendri</name>
    <dbReference type="NCBI Taxonomy" id="1378263"/>
    <lineage>
        <taxon>Eukaryota</taxon>
        <taxon>Fungi</taxon>
        <taxon>Dikarya</taxon>
        <taxon>Ascomycota</taxon>
        <taxon>Saccharomycotina</taxon>
        <taxon>Pichiomycetes</taxon>
        <taxon>Pichiales</taxon>
        <taxon>Pichiaceae</taxon>
        <taxon>Ogataea</taxon>
    </lineage>
</organism>
<dbReference type="Proteomes" id="UP000769157">
    <property type="component" value="Unassembled WGS sequence"/>
</dbReference>
<dbReference type="GeneID" id="70235370"/>
<reference evidence="1" key="1">
    <citation type="journal article" date="2021" name="Open Biol.">
        <title>Shared evolutionary footprints suggest mitochondrial oxidative damage underlies multiple complex I losses in fungi.</title>
        <authorList>
            <person name="Schikora-Tamarit M.A."/>
            <person name="Marcet-Houben M."/>
            <person name="Nosek J."/>
            <person name="Gabaldon T."/>
        </authorList>
    </citation>
    <scope>NUCLEOTIDE SEQUENCE</scope>
    <source>
        <strain evidence="1">CBS6075</strain>
    </source>
</reference>
<protein>
    <submittedName>
        <fullName evidence="1">Uncharacterized protein</fullName>
    </submittedName>
</protein>
<dbReference type="InterPro" id="IPR035189">
    <property type="entry name" value="Std1/Mth1"/>
</dbReference>
<comment type="caution">
    <text evidence="1">The sequence shown here is derived from an EMBL/GenBank/DDBJ whole genome shotgun (WGS) entry which is preliminary data.</text>
</comment>
<evidence type="ECO:0000313" key="2">
    <source>
        <dbReference type="Proteomes" id="UP000769157"/>
    </source>
</evidence>
<accession>A0A9P8P6Z5</accession>
<dbReference type="EMBL" id="JAEUBE010000199">
    <property type="protein sequence ID" value="KAH3666953.1"/>
    <property type="molecule type" value="Genomic_DNA"/>
</dbReference>
<dbReference type="AlphaFoldDB" id="A0A9P8P6Z5"/>
<name>A0A9P8P6Z5_9ASCO</name>
<dbReference type="RefSeq" id="XP_046061909.1">
    <property type="nucleotide sequence ID" value="XM_046204376.1"/>
</dbReference>
<dbReference type="Pfam" id="PF17235">
    <property type="entry name" value="STD1"/>
    <property type="match status" value="1"/>
</dbReference>
<proteinExistence type="predicted"/>
<keyword evidence="2" id="KW-1185">Reference proteome</keyword>
<gene>
    <name evidence="1" type="ORF">OGAPHI_003403</name>
</gene>